<dbReference type="Gene3D" id="3.10.20.30">
    <property type="match status" value="1"/>
</dbReference>
<dbReference type="InterPro" id="IPR001041">
    <property type="entry name" value="2Fe-2S_ferredoxin-type"/>
</dbReference>
<evidence type="ECO:0000256" key="6">
    <source>
        <dbReference type="ARBA" id="ARBA00034078"/>
    </source>
</evidence>
<dbReference type="PRINTS" id="PR00355">
    <property type="entry name" value="ADRENODOXIN"/>
</dbReference>
<evidence type="ECO:0000256" key="1">
    <source>
        <dbReference type="ARBA" id="ARBA00010914"/>
    </source>
</evidence>
<sequence length="106" mass="11356">MPNVTYICPDGEREEVEVPVGTSIMKAAVSHGIESIVGDCGGSASCATCHVYVESHLEKLPPKTVNEDEMLSDAASEVLPNSRLGCQVVMRDDLASLVVRVAPEQW</sequence>
<evidence type="ECO:0000313" key="9">
    <source>
        <dbReference type="Proteomes" id="UP000287519"/>
    </source>
</evidence>
<feature type="domain" description="2Fe-2S ferredoxin-type" evidence="7">
    <location>
        <begin position="2"/>
        <end position="105"/>
    </location>
</feature>
<dbReference type="PANTHER" id="PTHR23426:SF65">
    <property type="entry name" value="FERREDOXIN-2, MITOCHONDRIAL"/>
    <property type="match status" value="1"/>
</dbReference>
<proteinExistence type="inferred from homology"/>
<dbReference type="CDD" id="cd00207">
    <property type="entry name" value="fer2"/>
    <property type="match status" value="1"/>
</dbReference>
<keyword evidence="3" id="KW-0479">Metal-binding</keyword>
<dbReference type="OrthoDB" id="9799640at2"/>
<dbReference type="EMBL" id="BHYM01000050">
    <property type="protein sequence ID" value="GCE42121.1"/>
    <property type="molecule type" value="Genomic_DNA"/>
</dbReference>
<keyword evidence="4" id="KW-0408">Iron</keyword>
<dbReference type="GO" id="GO:0009055">
    <property type="term" value="F:electron transfer activity"/>
    <property type="evidence" value="ECO:0007669"/>
    <property type="project" value="TreeGrafter"/>
</dbReference>
<protein>
    <submittedName>
        <fullName evidence="8">Ferredoxin, 2Fe-2S</fullName>
    </submittedName>
</protein>
<dbReference type="Proteomes" id="UP000287519">
    <property type="component" value="Unassembled WGS sequence"/>
</dbReference>
<keyword evidence="5" id="KW-0411">Iron-sulfur</keyword>
<evidence type="ECO:0000256" key="4">
    <source>
        <dbReference type="ARBA" id="ARBA00023004"/>
    </source>
</evidence>
<keyword evidence="9" id="KW-1185">Reference proteome</keyword>
<comment type="cofactor">
    <cofactor evidence="6">
        <name>[2Fe-2S] cluster</name>
        <dbReference type="ChEBI" id="CHEBI:190135"/>
    </cofactor>
</comment>
<evidence type="ECO:0000259" key="7">
    <source>
        <dbReference type="PROSITE" id="PS51085"/>
    </source>
</evidence>
<evidence type="ECO:0000256" key="5">
    <source>
        <dbReference type="ARBA" id="ARBA00023014"/>
    </source>
</evidence>
<gene>
    <name evidence="8" type="ORF">Rhow_006060</name>
</gene>
<comment type="similarity">
    <text evidence="1">Belongs to the adrenodoxin/putidaredoxin family.</text>
</comment>
<dbReference type="GO" id="GO:0140647">
    <property type="term" value="P:P450-containing electron transport chain"/>
    <property type="evidence" value="ECO:0007669"/>
    <property type="project" value="InterPro"/>
</dbReference>
<dbReference type="RefSeq" id="WP_124394108.1">
    <property type="nucleotide sequence ID" value="NZ_BHYM01000050.1"/>
</dbReference>
<dbReference type="PROSITE" id="PS51085">
    <property type="entry name" value="2FE2S_FER_2"/>
    <property type="match status" value="1"/>
</dbReference>
<dbReference type="PANTHER" id="PTHR23426">
    <property type="entry name" value="FERREDOXIN/ADRENODOXIN"/>
    <property type="match status" value="1"/>
</dbReference>
<dbReference type="GO" id="GO:0005829">
    <property type="term" value="C:cytosol"/>
    <property type="evidence" value="ECO:0007669"/>
    <property type="project" value="TreeGrafter"/>
</dbReference>
<dbReference type="InterPro" id="IPR036010">
    <property type="entry name" value="2Fe-2S_ferredoxin-like_sf"/>
</dbReference>
<dbReference type="Pfam" id="PF00111">
    <property type="entry name" value="Fer2"/>
    <property type="match status" value="1"/>
</dbReference>
<comment type="caution">
    <text evidence="8">The sequence shown here is derived from an EMBL/GenBank/DDBJ whole genome shotgun (WGS) entry which is preliminary data.</text>
</comment>
<reference evidence="8 9" key="1">
    <citation type="submission" date="2018-11" db="EMBL/GenBank/DDBJ databases">
        <title>Microbial catabolism of amino acid.</title>
        <authorList>
            <person name="Hibi M."/>
            <person name="Ogawa J."/>
        </authorList>
    </citation>
    <scope>NUCLEOTIDE SEQUENCE [LARGE SCALE GENOMIC DNA]</scope>
    <source>
        <strain evidence="8 9">C31-06</strain>
    </source>
</reference>
<dbReference type="SUPFAM" id="SSF54292">
    <property type="entry name" value="2Fe-2S ferredoxin-like"/>
    <property type="match status" value="1"/>
</dbReference>
<evidence type="ECO:0000256" key="3">
    <source>
        <dbReference type="ARBA" id="ARBA00022723"/>
    </source>
</evidence>
<evidence type="ECO:0000256" key="2">
    <source>
        <dbReference type="ARBA" id="ARBA00022714"/>
    </source>
</evidence>
<keyword evidence="2" id="KW-0001">2Fe-2S</keyword>
<dbReference type="GO" id="GO:0046872">
    <property type="term" value="F:metal ion binding"/>
    <property type="evidence" value="ECO:0007669"/>
    <property type="project" value="UniProtKB-KW"/>
</dbReference>
<organism evidence="8 9">
    <name type="scientific">Rhodococcus wratislaviensis</name>
    <name type="common">Tsukamurella wratislaviensis</name>
    <dbReference type="NCBI Taxonomy" id="44752"/>
    <lineage>
        <taxon>Bacteria</taxon>
        <taxon>Bacillati</taxon>
        <taxon>Actinomycetota</taxon>
        <taxon>Actinomycetes</taxon>
        <taxon>Mycobacteriales</taxon>
        <taxon>Nocardiaceae</taxon>
        <taxon>Rhodococcus</taxon>
    </lineage>
</organism>
<dbReference type="AlphaFoldDB" id="A0A402CES3"/>
<dbReference type="PROSITE" id="PS00814">
    <property type="entry name" value="ADX"/>
    <property type="match status" value="1"/>
</dbReference>
<evidence type="ECO:0000313" key="8">
    <source>
        <dbReference type="EMBL" id="GCE42121.1"/>
    </source>
</evidence>
<dbReference type="GO" id="GO:0051537">
    <property type="term" value="F:2 iron, 2 sulfur cluster binding"/>
    <property type="evidence" value="ECO:0007669"/>
    <property type="project" value="UniProtKB-KW"/>
</dbReference>
<accession>A0A402CES3</accession>
<name>A0A402CES3_RHOWR</name>
<dbReference type="InterPro" id="IPR018298">
    <property type="entry name" value="Adrenodoxin_Fe-S_BS"/>
</dbReference>
<dbReference type="InterPro" id="IPR012675">
    <property type="entry name" value="Beta-grasp_dom_sf"/>
</dbReference>
<dbReference type="InterPro" id="IPR001055">
    <property type="entry name" value="Adrenodoxin-like"/>
</dbReference>